<accession>A0A410DU31</accession>
<dbReference type="AlphaFoldDB" id="A0A410DU31"/>
<dbReference type="Proteomes" id="UP000286268">
    <property type="component" value="Chromosome"/>
</dbReference>
<sequence length="399" mass="46447">MKRKLNFYFFGDIGEYDKYNPEFVCSREYTSEILYLIAQNAPFTISSFEIARFLNIKEEVVVNIINNLELINAVEVKDNTYMVKFPVFLEEDVVEMEHYVHNVGETIGKKIIDMKDMIYEKVSHLRCFKYHSYERILYHIICNEIFDGTAFEFFTERNTFCASKLQPGNRDYIIVGYEDSKLVEKHNNKILCSSNNYRSCGFTFNSFGDSNGLRKDMFRFFRLTQKSIGSASPFDAVNILYNKALDRINKKIAYECGTLICNIIENDITYSQLSDKEKNIVQFLKELEYISIKDDENIILVNIPVFYDFELSTIIKELSDSILVNIFPIVKEIFDNFEINASTLTPVKHKVDIKETANEVWHQIFGSTNEYLVKEGFVATPSNIDGQGRYLRSLTIAEI</sequence>
<dbReference type="RefSeq" id="WP_128213281.1">
    <property type="nucleotide sequence ID" value="NZ_CP025746.1"/>
</dbReference>
<reference evidence="1 2" key="1">
    <citation type="submission" date="2018-01" db="EMBL/GenBank/DDBJ databases">
        <title>Genome Sequencing and Assembly of Anaerobacter polyendosporus strain CT4.</title>
        <authorList>
            <person name="Tachaapaikoon C."/>
            <person name="Sutheeworapong S."/>
            <person name="Jenjaroenpun P."/>
            <person name="Wongsurawat T."/>
            <person name="Nookeaw I."/>
            <person name="Cheawchanlertfa P."/>
            <person name="Kosugi A."/>
            <person name="Cheevadhanarak S."/>
            <person name="Ratanakhanokchai K."/>
        </authorList>
    </citation>
    <scope>NUCLEOTIDE SEQUENCE [LARGE SCALE GENOMIC DNA]</scope>
    <source>
        <strain evidence="1 2">CT4</strain>
    </source>
</reference>
<dbReference type="KEGG" id="cmah:C1I91_13070"/>
<gene>
    <name evidence="1" type="ORF">C1I91_13070</name>
</gene>
<proteinExistence type="predicted"/>
<evidence type="ECO:0000313" key="1">
    <source>
        <dbReference type="EMBL" id="QAA32492.1"/>
    </source>
</evidence>
<dbReference type="OrthoDB" id="1879483at2"/>
<evidence type="ECO:0000313" key="2">
    <source>
        <dbReference type="Proteomes" id="UP000286268"/>
    </source>
</evidence>
<name>A0A410DU31_9CLOT</name>
<protein>
    <submittedName>
        <fullName evidence="1">Uncharacterized protein</fullName>
    </submittedName>
</protein>
<dbReference type="EMBL" id="CP025746">
    <property type="protein sequence ID" value="QAA32492.1"/>
    <property type="molecule type" value="Genomic_DNA"/>
</dbReference>
<keyword evidence="2" id="KW-1185">Reference proteome</keyword>
<organism evidence="1 2">
    <name type="scientific">Clostridium manihotivorum</name>
    <dbReference type="NCBI Taxonomy" id="2320868"/>
    <lineage>
        <taxon>Bacteria</taxon>
        <taxon>Bacillati</taxon>
        <taxon>Bacillota</taxon>
        <taxon>Clostridia</taxon>
        <taxon>Eubacteriales</taxon>
        <taxon>Clostridiaceae</taxon>
        <taxon>Clostridium</taxon>
    </lineage>
</organism>